<reference evidence="1 2" key="1">
    <citation type="submission" date="2018-12" db="EMBL/GenBank/DDBJ databases">
        <title>Genome sequence from the cellulolytic species, Caldicellulosiruptor changbaiensis.</title>
        <authorList>
            <person name="Blumer-Schuette S.E."/>
            <person name="Mendoza C."/>
        </authorList>
    </citation>
    <scope>NUCLEOTIDE SEQUENCE [LARGE SCALE GENOMIC DNA]</scope>
    <source>
        <strain evidence="1 2">CBS-Z</strain>
    </source>
</reference>
<accession>A0A3T0D3J9</accession>
<dbReference type="EMBL" id="CP034791">
    <property type="protein sequence ID" value="AZT89619.1"/>
    <property type="molecule type" value="Genomic_DNA"/>
</dbReference>
<name>A0A3T0D3J9_9FIRM</name>
<dbReference type="AlphaFoldDB" id="A0A3T0D3J9"/>
<proteinExistence type="predicted"/>
<evidence type="ECO:0000313" key="2">
    <source>
        <dbReference type="Proteomes" id="UP000282930"/>
    </source>
</evidence>
<organism evidence="1 2">
    <name type="scientific">Caldicellulosiruptor changbaiensis</name>
    <dbReference type="NCBI Taxonomy" id="1222016"/>
    <lineage>
        <taxon>Bacteria</taxon>
        <taxon>Bacillati</taxon>
        <taxon>Bacillota</taxon>
        <taxon>Bacillota incertae sedis</taxon>
        <taxon>Caldicellulosiruptorales</taxon>
        <taxon>Caldicellulosiruptoraceae</taxon>
        <taxon>Caldicellulosiruptor</taxon>
    </lineage>
</organism>
<dbReference type="KEGG" id="ccha:ELD05_02470"/>
<protein>
    <submittedName>
        <fullName evidence="1">Uncharacterized protein</fullName>
    </submittedName>
</protein>
<gene>
    <name evidence="1" type="ORF">ELD05_02470</name>
</gene>
<evidence type="ECO:0000313" key="1">
    <source>
        <dbReference type="EMBL" id="AZT89619.1"/>
    </source>
</evidence>
<dbReference type="Proteomes" id="UP000282930">
    <property type="component" value="Chromosome"/>
</dbReference>
<keyword evidence="2" id="KW-1185">Reference proteome</keyword>
<dbReference type="RefSeq" id="WP_127351227.1">
    <property type="nucleotide sequence ID" value="NZ_CP034791.1"/>
</dbReference>
<sequence>MKKFVLFSVVFLSLILAPILFTIFSFSLLFSQDSGVKEFEENFNIRLPRGTVSEKIYDDYGGFHNDGMKLYKFVFTPEGKKSFVSYIEKQESWKKLPLSQAYQALIYGGEIKDFSGNVTGFGGFAKEVGLPKISSGYWKAIGDKSVITARCIDYENLDTKTLINLNSYDFYLAIYDAEKGILYMFSINT</sequence>